<dbReference type="Gene3D" id="3.40.190.10">
    <property type="entry name" value="Periplasmic binding protein-like II"/>
    <property type="match status" value="2"/>
</dbReference>
<keyword evidence="13" id="KW-1185">Reference proteome</keyword>
<dbReference type="RefSeq" id="WP_059351348.1">
    <property type="nucleotide sequence ID" value="NZ_LDYG01000032.1"/>
</dbReference>
<dbReference type="InterPro" id="IPR001086">
    <property type="entry name" value="Preph_deHydtase"/>
</dbReference>
<comment type="pathway">
    <text evidence="1 9">Amino-acid biosynthesis; L-phenylalanine biosynthesis; phenylpyruvate from prephenate: step 1/1.</text>
</comment>
<dbReference type="Pfam" id="PF00800">
    <property type="entry name" value="PDT"/>
    <property type="match status" value="1"/>
</dbReference>
<dbReference type="PROSITE" id="PS51171">
    <property type="entry name" value="PREPHENATE_DEHYDR_3"/>
    <property type="match status" value="1"/>
</dbReference>
<dbReference type="GO" id="GO:0009094">
    <property type="term" value="P:L-phenylalanine biosynthetic process"/>
    <property type="evidence" value="ECO:0007669"/>
    <property type="project" value="UniProtKB-UniPathway"/>
</dbReference>
<evidence type="ECO:0000256" key="3">
    <source>
        <dbReference type="ARBA" id="ARBA00021872"/>
    </source>
</evidence>
<keyword evidence="6 9" id="KW-0584">Phenylalanine biosynthesis</keyword>
<organism evidence="12 13">
    <name type="scientific">Bacillus coahuilensis p1.1.43</name>
    <dbReference type="NCBI Taxonomy" id="1150625"/>
    <lineage>
        <taxon>Bacteria</taxon>
        <taxon>Bacillati</taxon>
        <taxon>Bacillota</taxon>
        <taxon>Bacilli</taxon>
        <taxon>Bacillales</taxon>
        <taxon>Bacillaceae</taxon>
        <taxon>Bacillus</taxon>
    </lineage>
</organism>
<proteinExistence type="predicted"/>
<dbReference type="PATRIC" id="fig|1150625.3.peg.2284"/>
<evidence type="ECO:0000256" key="8">
    <source>
        <dbReference type="ARBA" id="ARBA00047848"/>
    </source>
</evidence>
<dbReference type="EC" id="4.2.1.51" evidence="2 9"/>
<dbReference type="CDD" id="cd04905">
    <property type="entry name" value="ACT_CM-PDT"/>
    <property type="match status" value="1"/>
</dbReference>
<evidence type="ECO:0000256" key="7">
    <source>
        <dbReference type="ARBA" id="ARBA00023239"/>
    </source>
</evidence>
<dbReference type="FunFam" id="3.40.190.10:FF:000064">
    <property type="entry name" value="Prephenate dehydratase"/>
    <property type="match status" value="1"/>
</dbReference>
<comment type="caution">
    <text evidence="12">The sequence shown here is derived from an EMBL/GenBank/DDBJ whole genome shotgun (WGS) entry which is preliminary data.</text>
</comment>
<dbReference type="PROSITE" id="PS00858">
    <property type="entry name" value="PREPHENATE_DEHYDR_2"/>
    <property type="match status" value="1"/>
</dbReference>
<dbReference type="EMBL" id="LDYG01000032">
    <property type="protein sequence ID" value="KUP05856.1"/>
    <property type="molecule type" value="Genomic_DNA"/>
</dbReference>
<dbReference type="Gene3D" id="3.30.70.260">
    <property type="match status" value="1"/>
</dbReference>
<accession>A0A147K720</accession>
<dbReference type="PANTHER" id="PTHR21022:SF19">
    <property type="entry name" value="PREPHENATE DEHYDRATASE-RELATED"/>
    <property type="match status" value="1"/>
</dbReference>
<evidence type="ECO:0000256" key="9">
    <source>
        <dbReference type="RuleBase" id="RU361254"/>
    </source>
</evidence>
<keyword evidence="4 9" id="KW-0028">Amino-acid biosynthesis</keyword>
<dbReference type="Proteomes" id="UP000074108">
    <property type="component" value="Unassembled WGS sequence"/>
</dbReference>
<evidence type="ECO:0000256" key="1">
    <source>
        <dbReference type="ARBA" id="ARBA00004741"/>
    </source>
</evidence>
<evidence type="ECO:0000259" key="11">
    <source>
        <dbReference type="PROSITE" id="PS51671"/>
    </source>
</evidence>
<evidence type="ECO:0000313" key="13">
    <source>
        <dbReference type="Proteomes" id="UP000074108"/>
    </source>
</evidence>
<evidence type="ECO:0000256" key="6">
    <source>
        <dbReference type="ARBA" id="ARBA00023222"/>
    </source>
</evidence>
<dbReference type="CDD" id="cd13633">
    <property type="entry name" value="PBP2_Sa-PDT_like"/>
    <property type="match status" value="1"/>
</dbReference>
<dbReference type="NCBIfam" id="NF008865">
    <property type="entry name" value="PRK11898.1"/>
    <property type="match status" value="1"/>
</dbReference>
<dbReference type="PROSITE" id="PS00857">
    <property type="entry name" value="PREPHENATE_DEHYDR_1"/>
    <property type="match status" value="1"/>
</dbReference>
<evidence type="ECO:0000313" key="12">
    <source>
        <dbReference type="EMBL" id="KUP05856.1"/>
    </source>
</evidence>
<dbReference type="UniPathway" id="UPA00121">
    <property type="reaction ID" value="UER00345"/>
</dbReference>
<dbReference type="AlphaFoldDB" id="A0A147K720"/>
<keyword evidence="5 9" id="KW-0057">Aromatic amino acid biosynthesis</keyword>
<dbReference type="GO" id="GO:0004664">
    <property type="term" value="F:prephenate dehydratase activity"/>
    <property type="evidence" value="ECO:0007669"/>
    <property type="project" value="UniProtKB-UniRule"/>
</dbReference>
<keyword evidence="7 9" id="KW-0456">Lyase</keyword>
<reference evidence="12 13" key="1">
    <citation type="journal article" date="2016" name="Front. Microbiol.">
        <title>Microevolution Analysis of Bacillus coahuilensis Unveils Differences in Phosphorus Acquisition Strategies and Their Regulation.</title>
        <authorList>
            <person name="Gomez-Lunar Z."/>
            <person name="Hernandez-Gonzalez I."/>
            <person name="Rodriguez-Torres M.D."/>
            <person name="Souza V."/>
            <person name="Olmedo-Alvarez G."/>
        </authorList>
    </citation>
    <scope>NUCLEOTIDE SEQUENCE [LARGE SCALE GENOMIC DNA]</scope>
    <source>
        <strain evidence="13">p1.1.43</strain>
    </source>
</reference>
<dbReference type="PANTHER" id="PTHR21022">
    <property type="entry name" value="PREPHENATE DEHYDRATASE P PROTEIN"/>
    <property type="match status" value="1"/>
</dbReference>
<gene>
    <name evidence="9" type="primary">pheA</name>
    <name evidence="12" type="ORF">Q75_10735</name>
</gene>
<evidence type="ECO:0000256" key="5">
    <source>
        <dbReference type="ARBA" id="ARBA00023141"/>
    </source>
</evidence>
<evidence type="ECO:0000256" key="4">
    <source>
        <dbReference type="ARBA" id="ARBA00022605"/>
    </source>
</evidence>
<feature type="domain" description="Prephenate dehydratase" evidence="10">
    <location>
        <begin position="3"/>
        <end position="180"/>
    </location>
</feature>
<dbReference type="PROSITE" id="PS51671">
    <property type="entry name" value="ACT"/>
    <property type="match status" value="1"/>
</dbReference>
<protein>
    <recommendedName>
        <fullName evidence="3 9">Prephenate dehydratase</fullName>
        <shortName evidence="9">PDT</shortName>
        <ecNumber evidence="2 9">4.2.1.51</ecNumber>
    </recommendedName>
</protein>
<dbReference type="InterPro" id="IPR018528">
    <property type="entry name" value="Preph_deHydtase_CS"/>
</dbReference>
<feature type="domain" description="ACT" evidence="11">
    <location>
        <begin position="198"/>
        <end position="275"/>
    </location>
</feature>
<dbReference type="GO" id="GO:0005737">
    <property type="term" value="C:cytoplasm"/>
    <property type="evidence" value="ECO:0007669"/>
    <property type="project" value="TreeGrafter"/>
</dbReference>
<dbReference type="STRING" id="1150625.Q75_10735"/>
<sequence>MKTIAYLGPRGSFTNKAVQILYPEGHHLAYSSIPDCMDAVVSGEVECCVVPLENSTEGSVHSTVDYLFRMNELYIVKEYDLPIKQYLMMHPSQVGKPIDMVFSHPQALAQCHDFLRERELSLLEETTSTSKAAEEVKTYRNQPYAAIGPDTCAEAYGLTIIESNIQDSDLNHTRFVSLSKQPYEFDLRKKACSIKSTWYLILPENHAGALHQVLSVFAWRRLNLSKIESRPLKTELGHYFFILDINEHEEAVMMQGAKQELEALGCILFQKGSYPVMN</sequence>
<evidence type="ECO:0000256" key="2">
    <source>
        <dbReference type="ARBA" id="ARBA00013147"/>
    </source>
</evidence>
<dbReference type="InterPro" id="IPR045865">
    <property type="entry name" value="ACT-like_dom_sf"/>
</dbReference>
<dbReference type="SUPFAM" id="SSF53850">
    <property type="entry name" value="Periplasmic binding protein-like II"/>
    <property type="match status" value="1"/>
</dbReference>
<dbReference type="InterPro" id="IPR002912">
    <property type="entry name" value="ACT_dom"/>
</dbReference>
<dbReference type="OrthoDB" id="9802281at2"/>
<comment type="catalytic activity">
    <reaction evidence="8 9">
        <text>prephenate + H(+) = 3-phenylpyruvate + CO2 + H2O</text>
        <dbReference type="Rhea" id="RHEA:21648"/>
        <dbReference type="ChEBI" id="CHEBI:15377"/>
        <dbReference type="ChEBI" id="CHEBI:15378"/>
        <dbReference type="ChEBI" id="CHEBI:16526"/>
        <dbReference type="ChEBI" id="CHEBI:18005"/>
        <dbReference type="ChEBI" id="CHEBI:29934"/>
        <dbReference type="EC" id="4.2.1.51"/>
    </reaction>
</comment>
<name>A0A147K720_9BACI</name>
<evidence type="ECO:0000259" key="10">
    <source>
        <dbReference type="PROSITE" id="PS51171"/>
    </source>
</evidence>
<dbReference type="SUPFAM" id="SSF55021">
    <property type="entry name" value="ACT-like"/>
    <property type="match status" value="1"/>
</dbReference>